<accession>A0A2M8WLS4</accession>
<comment type="caution">
    <text evidence="2">The sequence shown here is derived from an EMBL/GenBank/DDBJ whole genome shotgun (WGS) entry which is preliminary data.</text>
</comment>
<comment type="cofactor">
    <cofactor evidence="1">
        <name>Fe(2+)</name>
        <dbReference type="ChEBI" id="CHEBI:29033"/>
    </cofactor>
</comment>
<gene>
    <name evidence="2" type="ORF">BC777_0718</name>
</gene>
<dbReference type="GO" id="GO:0016706">
    <property type="term" value="F:2-oxoglutarate-dependent dioxygenase activity"/>
    <property type="evidence" value="ECO:0007669"/>
    <property type="project" value="UniProtKB-ARBA"/>
</dbReference>
<dbReference type="RefSeq" id="WP_100366758.1">
    <property type="nucleotide sequence ID" value="NZ_PGTY01000001.1"/>
</dbReference>
<dbReference type="PANTHER" id="PTHR20883">
    <property type="entry name" value="PHYTANOYL-COA DIOXYGENASE DOMAIN CONTAINING 1"/>
    <property type="match status" value="1"/>
</dbReference>
<dbReference type="SUPFAM" id="SSF51197">
    <property type="entry name" value="Clavaminate synthase-like"/>
    <property type="match status" value="1"/>
</dbReference>
<evidence type="ECO:0000256" key="1">
    <source>
        <dbReference type="ARBA" id="ARBA00001954"/>
    </source>
</evidence>
<evidence type="ECO:0000313" key="2">
    <source>
        <dbReference type="EMBL" id="PJI91877.1"/>
    </source>
</evidence>
<dbReference type="Gene3D" id="2.60.120.620">
    <property type="entry name" value="q2cbj1_9rhob like domain"/>
    <property type="match status" value="1"/>
</dbReference>
<dbReference type="PANTHER" id="PTHR20883:SF48">
    <property type="entry name" value="ECTOINE DIOXYGENASE"/>
    <property type="match status" value="1"/>
</dbReference>
<keyword evidence="2" id="KW-0223">Dioxygenase</keyword>
<dbReference type="EMBL" id="PGTY01000001">
    <property type="protein sequence ID" value="PJI91877.1"/>
    <property type="molecule type" value="Genomic_DNA"/>
</dbReference>
<dbReference type="InterPro" id="IPR008775">
    <property type="entry name" value="Phytyl_CoA_dOase-like"/>
</dbReference>
<protein>
    <submittedName>
        <fullName evidence="2">Phytanoyl-CoA dioxygenase PhyH</fullName>
    </submittedName>
</protein>
<organism evidence="2 3">
    <name type="scientific">Yoonia maricola</name>
    <dbReference type="NCBI Taxonomy" id="420999"/>
    <lineage>
        <taxon>Bacteria</taxon>
        <taxon>Pseudomonadati</taxon>
        <taxon>Pseudomonadota</taxon>
        <taxon>Alphaproteobacteria</taxon>
        <taxon>Rhodobacterales</taxon>
        <taxon>Paracoccaceae</taxon>
        <taxon>Yoonia</taxon>
    </lineage>
</organism>
<keyword evidence="3" id="KW-1185">Reference proteome</keyword>
<proteinExistence type="predicted"/>
<sequence>MRRFTADTAEAGVISQELMHGKGAVLITGLFSDVQIAEARQIIHAHSEEADKVTHFQGQAEEDGRLALQRRVWNLLAKGDVFSDMAAHPVIMKVLRGFLGTEFIMGSIAANRILPGGPGQEPHVDYPYWDMYNAETHPIGLNASFPMNAQVSILLDPFTAETGATAYVPGSQKELRYPTEADDFYGKCERMLGAPGDVALFFGAAWHCAMPNTSDIDRSAVLINYAPKWLTPIEEMHQALPPGFVEAASDDMRQLLGLNYPHPQSFDAAEARNTIGRK</sequence>
<dbReference type="OrthoDB" id="9796766at2"/>
<dbReference type="Proteomes" id="UP000228531">
    <property type="component" value="Unassembled WGS sequence"/>
</dbReference>
<dbReference type="GO" id="GO:0005506">
    <property type="term" value="F:iron ion binding"/>
    <property type="evidence" value="ECO:0007669"/>
    <property type="project" value="UniProtKB-ARBA"/>
</dbReference>
<name>A0A2M8WLS4_9RHOB</name>
<keyword evidence="2" id="KW-0560">Oxidoreductase</keyword>
<reference evidence="2 3" key="1">
    <citation type="submission" date="2017-11" db="EMBL/GenBank/DDBJ databases">
        <title>Genomic Encyclopedia of Archaeal and Bacterial Type Strains, Phase II (KMG-II): From Individual Species to Whole Genera.</title>
        <authorList>
            <person name="Goeker M."/>
        </authorList>
    </citation>
    <scope>NUCLEOTIDE SEQUENCE [LARGE SCALE GENOMIC DNA]</scope>
    <source>
        <strain evidence="2 3">DSM 29128</strain>
    </source>
</reference>
<dbReference type="Pfam" id="PF05721">
    <property type="entry name" value="PhyH"/>
    <property type="match status" value="1"/>
</dbReference>
<dbReference type="AlphaFoldDB" id="A0A2M8WLS4"/>
<evidence type="ECO:0000313" key="3">
    <source>
        <dbReference type="Proteomes" id="UP000228531"/>
    </source>
</evidence>